<feature type="domain" description="4Fe-4S ferredoxin-type" evidence="2">
    <location>
        <begin position="152"/>
        <end position="181"/>
    </location>
</feature>
<evidence type="ECO:0000259" key="2">
    <source>
        <dbReference type="PROSITE" id="PS51379"/>
    </source>
</evidence>
<reference evidence="3" key="1">
    <citation type="journal article" date="2014" name="Front. Microbiol.">
        <title>High frequency of phylogenetically diverse reductive dehalogenase-homologous genes in deep subseafloor sedimentary metagenomes.</title>
        <authorList>
            <person name="Kawai M."/>
            <person name="Futagami T."/>
            <person name="Toyoda A."/>
            <person name="Takaki Y."/>
            <person name="Nishi S."/>
            <person name="Hori S."/>
            <person name="Arai W."/>
            <person name="Tsubouchi T."/>
            <person name="Morono Y."/>
            <person name="Uchiyama I."/>
            <person name="Ito T."/>
            <person name="Fujiyama A."/>
            <person name="Inagaki F."/>
            <person name="Takami H."/>
        </authorList>
    </citation>
    <scope>NUCLEOTIDE SEQUENCE</scope>
    <source>
        <strain evidence="3">Expedition CK06-06</strain>
    </source>
</reference>
<gene>
    <name evidence="3" type="ORF">S12H4_57736</name>
</gene>
<evidence type="ECO:0000313" key="3">
    <source>
        <dbReference type="EMBL" id="GAJ24342.1"/>
    </source>
</evidence>
<feature type="non-terminal residue" evidence="3">
    <location>
        <position position="197"/>
    </location>
</feature>
<organism evidence="3">
    <name type="scientific">marine sediment metagenome</name>
    <dbReference type="NCBI Taxonomy" id="412755"/>
    <lineage>
        <taxon>unclassified sequences</taxon>
        <taxon>metagenomes</taxon>
        <taxon>ecological metagenomes</taxon>
    </lineage>
</organism>
<feature type="region of interest" description="Disordered" evidence="1">
    <location>
        <begin position="1"/>
        <end position="20"/>
    </location>
</feature>
<dbReference type="EMBL" id="BARW01037388">
    <property type="protein sequence ID" value="GAJ24342.1"/>
    <property type="molecule type" value="Genomic_DNA"/>
</dbReference>
<sequence length="197" mass="22309">PGLHDQSQDASGSKAQLSEKEMAKRRKVSFGQVLPIEDIEQVIDIADSITRFACGCRFITTGKTDKRYCFGLGVDRQGILGKFPDAASSLEVLSKKEAKKSFREYDKEGLIHTIWTDIAPYVDTLCNCDRDCLQYKRYIEYEGVPHFFRAEYICQTDWEFCRGCKSCMSQCQFGAKFYSSTLSKVYIDPARCFGCGG</sequence>
<dbReference type="InterPro" id="IPR017896">
    <property type="entry name" value="4Fe4S_Fe-S-bd"/>
</dbReference>
<proteinExistence type="predicted"/>
<comment type="caution">
    <text evidence="3">The sequence shown here is derived from an EMBL/GenBank/DDBJ whole genome shotgun (WGS) entry which is preliminary data.</text>
</comment>
<feature type="non-terminal residue" evidence="3">
    <location>
        <position position="1"/>
    </location>
</feature>
<dbReference type="SUPFAM" id="SSF54862">
    <property type="entry name" value="4Fe-4S ferredoxins"/>
    <property type="match status" value="1"/>
</dbReference>
<dbReference type="PROSITE" id="PS51379">
    <property type="entry name" value="4FE4S_FER_2"/>
    <property type="match status" value="1"/>
</dbReference>
<accession>X1VTL6</accession>
<evidence type="ECO:0000256" key="1">
    <source>
        <dbReference type="SAM" id="MobiDB-lite"/>
    </source>
</evidence>
<protein>
    <recommendedName>
        <fullName evidence="2">4Fe-4S ferredoxin-type domain-containing protein</fullName>
    </recommendedName>
</protein>
<dbReference type="AlphaFoldDB" id="X1VTL6"/>
<dbReference type="Gene3D" id="3.30.70.20">
    <property type="match status" value="1"/>
</dbReference>
<name>X1VTL6_9ZZZZ</name>